<organism evidence="3 4">
    <name type="scientific">Rotaria sordida</name>
    <dbReference type="NCBI Taxonomy" id="392033"/>
    <lineage>
        <taxon>Eukaryota</taxon>
        <taxon>Metazoa</taxon>
        <taxon>Spiralia</taxon>
        <taxon>Gnathifera</taxon>
        <taxon>Rotifera</taxon>
        <taxon>Eurotatoria</taxon>
        <taxon>Bdelloidea</taxon>
        <taxon>Philodinida</taxon>
        <taxon>Philodinidae</taxon>
        <taxon>Rotaria</taxon>
    </lineage>
</organism>
<accession>A0A819I8K9</accession>
<dbReference type="AlphaFoldDB" id="A0A819I8K9"/>
<feature type="region of interest" description="Disordered" evidence="1">
    <location>
        <begin position="252"/>
        <end position="307"/>
    </location>
</feature>
<dbReference type="Proteomes" id="UP000663823">
    <property type="component" value="Unassembled WGS sequence"/>
</dbReference>
<comment type="caution">
    <text evidence="3">The sequence shown here is derived from an EMBL/GenBank/DDBJ whole genome shotgun (WGS) entry which is preliminary data.</text>
</comment>
<reference evidence="3" key="1">
    <citation type="submission" date="2021-02" db="EMBL/GenBank/DDBJ databases">
        <authorList>
            <person name="Nowell W R."/>
        </authorList>
    </citation>
    <scope>NUCLEOTIDE SEQUENCE</scope>
</reference>
<feature type="region of interest" description="Disordered" evidence="1">
    <location>
        <begin position="125"/>
        <end position="153"/>
    </location>
</feature>
<feature type="compositionally biased region" description="Low complexity" evidence="1">
    <location>
        <begin position="15"/>
        <end position="31"/>
    </location>
</feature>
<sequence length="732" mass="82769">MFAVPEVDNNIDISSSIEKTKSSTESQTTTEPLISLSSKTFSEPISTTEQQEKIPSLPSAAAATTATSNQHLSRLSLFHRNTIHVCDQIVDRVATHQQHHSAPPLHNQQPKISLDAIHENGEYLSKNEQQQQQQQQQQQHQHQQYSMNNRFPRSRTVPYPVYTTLRTNDVNYFPPSQYYYTDNATFLHGTISPAQLNTYYNSRQPLSLINTNFQPISPHHHSYSTRPVDVLKPTFLIVPKAAEQKLTAQLSASNSPVLTTSHKTKPMTKKEDTKNQQKTTTTIEQSSPTVRSVEVQTNNESPTRTTMDIGHKHVGLVGTPNPSPYVHFINVTYPIQSTQFSQEGPPETSIIQDEFTNLNDYNQPSASIRSMPNIALAQVSPHHWHGSPILRHYHPSQQPIDEQQQQILTSTQSSGVRSATVPQMAKPTHSRIRIETGETDESSVASFDFAHTDLVDMPGSWRHQSAPIRSVVRRHRAPIPQAFLDQQQYASDSEQVVRSSSYRQQQLFGSIPTINRPFDSIQSQQPIQLLPSIRLNEKDVTKIAAFYKSIGTLVHVAHSIATLYTSDFDAMANLKDWKKLYTGVPVWLFNTGMNPKRSRCIRLVISELGSSFTLWDTVVNGASDVRLPKSRHITLKSLETGTILALKFDDTNATDEFHQYFVKLSCDPRNGDLFDIFNIKRRRPVFILRKKKIKKSAISKPSHFNHLTKVDEHDRDSLYTYSVLVDDGAIIS</sequence>
<feature type="compositionally biased region" description="Polar residues" evidence="1">
    <location>
        <begin position="276"/>
        <end position="306"/>
    </location>
</feature>
<evidence type="ECO:0000256" key="1">
    <source>
        <dbReference type="SAM" id="MobiDB-lite"/>
    </source>
</evidence>
<protein>
    <submittedName>
        <fullName evidence="3">Uncharacterized protein</fullName>
    </submittedName>
</protein>
<evidence type="ECO:0000313" key="2">
    <source>
        <dbReference type="EMBL" id="CAF3741174.1"/>
    </source>
</evidence>
<feature type="compositionally biased region" description="Low complexity" evidence="1">
    <location>
        <begin position="129"/>
        <end position="144"/>
    </location>
</feature>
<name>A0A819I8K9_9BILA</name>
<feature type="compositionally biased region" description="Polar residues" evidence="1">
    <location>
        <begin position="35"/>
        <end position="49"/>
    </location>
</feature>
<evidence type="ECO:0000313" key="4">
    <source>
        <dbReference type="Proteomes" id="UP000663874"/>
    </source>
</evidence>
<evidence type="ECO:0000313" key="3">
    <source>
        <dbReference type="EMBL" id="CAF3910594.1"/>
    </source>
</evidence>
<dbReference type="Proteomes" id="UP000663874">
    <property type="component" value="Unassembled WGS sequence"/>
</dbReference>
<feature type="compositionally biased region" description="Polar residues" evidence="1">
    <location>
        <begin position="252"/>
        <end position="261"/>
    </location>
</feature>
<gene>
    <name evidence="3" type="ORF">FNK824_LOCUS21073</name>
    <name evidence="2" type="ORF">OTI717_LOCUS15026</name>
</gene>
<dbReference type="EMBL" id="CAJOAX010001729">
    <property type="protein sequence ID" value="CAF3741174.1"/>
    <property type="molecule type" value="Genomic_DNA"/>
</dbReference>
<feature type="region of interest" description="Disordered" evidence="1">
    <location>
        <begin position="15"/>
        <end position="62"/>
    </location>
</feature>
<proteinExistence type="predicted"/>
<dbReference type="EMBL" id="CAJOBE010003982">
    <property type="protein sequence ID" value="CAF3910594.1"/>
    <property type="molecule type" value="Genomic_DNA"/>
</dbReference>